<feature type="transmembrane region" description="Helical" evidence="8">
    <location>
        <begin position="1195"/>
        <end position="1225"/>
    </location>
</feature>
<dbReference type="PROSITE" id="PS50850">
    <property type="entry name" value="MFS"/>
    <property type="match status" value="2"/>
</dbReference>
<feature type="compositionally biased region" description="Polar residues" evidence="7">
    <location>
        <begin position="2153"/>
        <end position="2162"/>
    </location>
</feature>
<dbReference type="InterPro" id="IPR013525">
    <property type="entry name" value="ABC2_TM"/>
</dbReference>
<feature type="transmembrane region" description="Helical" evidence="8">
    <location>
        <begin position="2088"/>
        <end position="2110"/>
    </location>
</feature>
<dbReference type="GO" id="GO:0016887">
    <property type="term" value="F:ATP hydrolysis activity"/>
    <property type="evidence" value="ECO:0007669"/>
    <property type="project" value="InterPro"/>
</dbReference>
<dbReference type="InterPro" id="IPR011701">
    <property type="entry name" value="MFS"/>
</dbReference>
<dbReference type="Gene3D" id="3.40.50.300">
    <property type="entry name" value="P-loop containing nucleotide triphosphate hydrolases"/>
    <property type="match status" value="1"/>
</dbReference>
<dbReference type="InterPro" id="IPR027417">
    <property type="entry name" value="P-loop_NTPase"/>
</dbReference>
<dbReference type="GO" id="GO:0005524">
    <property type="term" value="F:ATP binding"/>
    <property type="evidence" value="ECO:0007669"/>
    <property type="project" value="InterPro"/>
</dbReference>
<evidence type="ECO:0000256" key="8">
    <source>
        <dbReference type="SAM" id="Phobius"/>
    </source>
</evidence>
<proteinExistence type="inferred from homology"/>
<feature type="transmembrane region" description="Helical" evidence="8">
    <location>
        <begin position="1096"/>
        <end position="1117"/>
    </location>
</feature>
<dbReference type="GO" id="GO:0140359">
    <property type="term" value="F:ABC-type transporter activity"/>
    <property type="evidence" value="ECO:0007669"/>
    <property type="project" value="InterPro"/>
</dbReference>
<dbReference type="InterPro" id="IPR020846">
    <property type="entry name" value="MFS_dom"/>
</dbReference>
<dbReference type="Pfam" id="PF00083">
    <property type="entry name" value="Sugar_tr"/>
    <property type="match status" value="2"/>
</dbReference>
<feature type="transmembrane region" description="Helical" evidence="8">
    <location>
        <begin position="668"/>
        <end position="685"/>
    </location>
</feature>
<dbReference type="GO" id="GO:0016020">
    <property type="term" value="C:membrane"/>
    <property type="evidence" value="ECO:0007669"/>
    <property type="project" value="UniProtKB-SubCell"/>
</dbReference>
<dbReference type="InterPro" id="IPR003439">
    <property type="entry name" value="ABC_transporter-like_ATP-bd"/>
</dbReference>
<protein>
    <submittedName>
        <fullName evidence="9">Uncharacterized protein</fullName>
    </submittedName>
</protein>
<feature type="transmembrane region" description="Helical" evidence="8">
    <location>
        <begin position="2343"/>
        <end position="2364"/>
    </location>
</feature>
<feature type="transmembrane region" description="Helical" evidence="8">
    <location>
        <begin position="700"/>
        <end position="718"/>
    </location>
</feature>
<evidence type="ECO:0000256" key="1">
    <source>
        <dbReference type="ARBA" id="ARBA00004141"/>
    </source>
</evidence>
<dbReference type="PROSITE" id="PS50008">
    <property type="entry name" value="PIPLC_Y_DOMAIN"/>
    <property type="match status" value="1"/>
</dbReference>
<evidence type="ECO:0000256" key="3">
    <source>
        <dbReference type="ARBA" id="ARBA00022448"/>
    </source>
</evidence>
<feature type="transmembrane region" description="Helical" evidence="8">
    <location>
        <begin position="1914"/>
        <end position="1933"/>
    </location>
</feature>
<feature type="transmembrane region" description="Helical" evidence="8">
    <location>
        <begin position="1380"/>
        <end position="1401"/>
    </location>
</feature>
<feature type="transmembrane region" description="Helical" evidence="8">
    <location>
        <begin position="1977"/>
        <end position="1996"/>
    </location>
</feature>
<feature type="transmembrane region" description="Helical" evidence="8">
    <location>
        <begin position="1123"/>
        <end position="1144"/>
    </location>
</feature>
<sequence>MEGLAFGFHHQGTTQFHGHRLVESGSPVTDQTLKSKDFFGDRPSTCFGMSHEMWELAGETRRYSVPPSVISESQGSRSRSRHRSGHPIGIDGPMGRNGALSSASGIMGSAAEDLHAWSIFRQNLNSDFTDSALGSSEKSPLPYGNFQLRESTMTSILSNPRYGPKSELGNNMFTYLKFGLPRVFPPMGNGRTSGVPGREASSGYDSSDDGSPDIPGSRRRHLRSKSDPDFRRDIIPSRTGGGEDSTDSQRRAAHGGSRAGWRARERRLKSSSEANLLNTDAYYHPRDIRSGRNSGFGLNMRSEGGHYETGIPMLNEKVFPKDPFFNGDFDSSLVKEPYLQVRGLTYERREGHLNRTILDSISFDCRGGELLSFMCTNEREGTAVLDVIANRFARFGHKLKVDIIVNGCRVRPDRLEPRVAYVTQDRNFNPDMTVQQTLRLHSLLKSPGQPARGLNTKARISALTDDLGLPQVTNTRVQDLTHSEKLRLNVACHLLTDTDILLLDQPTKGMDIFDTFFMIEYLRQWANRGRIVLMAMNPPTYEIFTMVSRVVLISNGQLMFCGRRREMLPYFAYIEYPCPAYKNPADYYLDLVTLDDLSVEAMSESRQRIQQLSDTFRSRQEPLPDPGPPSLLPGRCKKANPLKQILVLWLRALFLTFPYNLISFAKRIILASVLSVVLGAVWWNLRRVPQEQEHVNDRMGFHWAVIGLCPWPLLLLFISDAWRYKGSIVKETRDRLYSRVSLAISRIVSTMEDYSKKSRKSTLAVMKEVSADLGCQCSLPEEGERAVQCPESGFSTRDKVVFKEKRESGLQSLDCPTAEGSRQRRQKLRSDSCNAKHWRLEQRSPSSKKSRQTETEACLAVDKGTLTSKSLMMAGAPGPSKSCWKDELLFERRRTSEEKALFPEDKNSVVLEWGKPVGVRRSMDSEGFVVFDNFNRSTFGSETGPPPPPQKMNYTLEEAVNHIGFGTLQVKLTIIAGLSWVADATEIMILSILAPALQCVWHISHIQQALLTTTVFVGMGISSIFWGTLSDMYGRKRALILSSVILCHYGVLSSLAPTYVWFLVLRAIVGVAIGCIPQAVTLYSEFLPTRHRAQNLTMLQSFWSIGAVFEVILAMFIMPVLGWRWLLALSVMPCVCFTLLCAFIPESPRYYLASGQLEQAHEILKRLSRENGVPLPPGVLIDSSDKSKKDRPRGLIFHLFIAELRWTTIPLMFIWFAATFCYYGIVLLSTEMLRSGARPCQVGPKCESDMDVCGASCNPLTVDDYQELLFTSLAEFPGLFFTLFFVDTWGRRNTMALEFFLYSGFMCIQYGCFTNSIVLTITLFAARGLISAGFQTIYVYTPEVYPTTLRAVGVGACSAMGKIGAVVTPFVAQVLMQTNFYLSVAVYTGVGISAGIMALFLPVETVGKEMVENYSMAESKKDKTVPASEFLPKRPTVQELVRSSSLPQFQMGLDSKQFQSTNTRHSMAVSQSNLLGIGAGADFKELVEDQQQLDAKLPRTNSSMEFHEKFLFDRQKSSHGSSSFSSVKETSNVQTDECRWWGIHRRVTSFFLGDAKLFPRQMKGNELDVRSAPPTDSHNNSRLIQRVDAKINLIREDGASKILQLHSTRTCSQNSITTMKREDSWYIPPAEARRHLQGPETNLEKEPKRAGQQTKHFGREYTVEDAVNNIGFGRLQIKMTLITGLSWMADAAEVMMLSILAPALHCAWRIPRWKQALMTTVIFAGMGIGAMVWGSLADIYGRKRIVLLSSMLMVCYGILSAASPTYVWFVYLRGWVGFAIGASPQAVTLYAEFLPTDNRATHLTLLQSFFSLGTVFEVILAMLIMPTFGWRWLLIVSVIPAVVFAFVSPMLPESPRYYIASRRHTQAQEVLVQLSQENKRSLPVGRLKGVEEVAHTDAENRGAFSRLFSSEMRFTTFLLSFIWFAGTFCYYGLVLLTTELLKGGAMPCAEQTVKSMQNQQVCGASCTVLTTEDYDELLFTAFAEFPGMFLAMVFVDAWGRRRTMAINFLAYSIVLLTLLGCFSSRFAVTVALFVARGAIGAAFQTVYVYTPEVYPTSIRSVGIGTCNALGRFGSILTPFVAQVLLDTNFTLCMAIYIGVALIASMAAIMLPVETSGMVLTDTAKQFGKLEKDQKEAAALQKSSFTFKPGISNPFVNLQNSRTEPSKTKQGKEVTPDGLSRSVSLVTDTVTTEPSVTEGTSSVAGGGPFRDASYEPLVRYSSGENHWGEMREDEIFDEHSLCRNTSSGGFSALRRQIRFSSTESSVEASSEVKEQHDSSTRLSRRQIARAWSWKKIPDQLSSWFVERRKSSKGSSSKFRKNLKQTFTSRMPAGECYSSGQSRSLLIDIPSALIILVAYVTPAYFMAGLQARTGMALFYEYLTFTLLYLMSLRALGLVSAHLFASRYKALIVSAVVYLLLSLPTSYTVHPSDLSPVTSWLKGISPADIAMTQNLIAEFPDYLDFKCSRSGLQRTQIITLKKCGIRDGTWALNFLNVSAPPNPAEQSERPVFEWVSLTVLICFWAALEVLSSICLIFKDQTPMLSRSRIRKSNTL</sequence>
<dbReference type="PANTHER" id="PTHR23511">
    <property type="entry name" value="SYNAPTIC VESICLE GLYCOPROTEIN 2"/>
    <property type="match status" value="1"/>
</dbReference>
<evidence type="ECO:0000256" key="4">
    <source>
        <dbReference type="ARBA" id="ARBA00022692"/>
    </source>
</evidence>
<feature type="region of interest" description="Disordered" evidence="7">
    <location>
        <begin position="2150"/>
        <end position="2207"/>
    </location>
</feature>
<keyword evidence="6 8" id="KW-0472">Membrane</keyword>
<feature type="transmembrane region" description="Helical" evidence="8">
    <location>
        <begin position="1038"/>
        <end position="1056"/>
    </location>
</feature>
<dbReference type="Pfam" id="PF00005">
    <property type="entry name" value="ABC_tran"/>
    <property type="match status" value="1"/>
</dbReference>
<feature type="compositionally biased region" description="Basic and acidic residues" evidence="7">
    <location>
        <begin position="224"/>
        <end position="235"/>
    </location>
</feature>
<dbReference type="EMBL" id="OB660419">
    <property type="protein sequence ID" value="CAD7224684.1"/>
    <property type="molecule type" value="Genomic_DNA"/>
</dbReference>
<feature type="transmembrane region" description="Helical" evidence="8">
    <location>
        <begin position="645"/>
        <end position="661"/>
    </location>
</feature>
<feature type="transmembrane region" description="Helical" evidence="8">
    <location>
        <begin position="1268"/>
        <end position="1287"/>
    </location>
</feature>
<feature type="transmembrane region" description="Helical" evidence="8">
    <location>
        <begin position="1805"/>
        <end position="1824"/>
    </location>
</feature>
<feature type="transmembrane region" description="Helical" evidence="8">
    <location>
        <begin position="2376"/>
        <end position="2396"/>
    </location>
</feature>
<feature type="transmembrane region" description="Helical" evidence="8">
    <location>
        <begin position="1830"/>
        <end position="1851"/>
    </location>
</feature>
<feature type="transmembrane region" description="Helical" evidence="8">
    <location>
        <begin position="1745"/>
        <end position="1769"/>
    </location>
</feature>
<comment type="similarity">
    <text evidence="2">Belongs to the major facilitator superfamily.</text>
</comment>
<dbReference type="InterPro" id="IPR005828">
    <property type="entry name" value="MFS_sugar_transport-like"/>
</dbReference>
<reference evidence="9" key="1">
    <citation type="submission" date="2020-11" db="EMBL/GenBank/DDBJ databases">
        <authorList>
            <person name="Tran Van P."/>
        </authorList>
    </citation>
    <scope>NUCLEOTIDE SEQUENCE</scope>
</reference>
<dbReference type="InterPro" id="IPR036259">
    <property type="entry name" value="MFS_trans_sf"/>
</dbReference>
<feature type="transmembrane region" description="Helical" evidence="8">
    <location>
        <begin position="1775"/>
        <end position="1793"/>
    </location>
</feature>
<dbReference type="Pfam" id="PF01061">
    <property type="entry name" value="ABC2_membrane"/>
    <property type="match status" value="1"/>
</dbReference>
<keyword evidence="3" id="KW-0813">Transport</keyword>
<accession>A0A7R8W4E1</accession>
<evidence type="ECO:0000256" key="6">
    <source>
        <dbReference type="ARBA" id="ARBA00023136"/>
    </source>
</evidence>
<feature type="transmembrane region" description="Helical" evidence="8">
    <location>
        <begin position="1006"/>
        <end position="1026"/>
    </location>
</feature>
<keyword evidence="4 8" id="KW-0812">Transmembrane</keyword>
<feature type="transmembrane region" description="Helical" evidence="8">
    <location>
        <begin position="2008"/>
        <end position="2035"/>
    </location>
</feature>
<dbReference type="OrthoDB" id="66620at2759"/>
<feature type="region of interest" description="Disordered" evidence="7">
    <location>
        <begin position="812"/>
        <end position="856"/>
    </location>
</feature>
<feature type="transmembrane region" description="Helical" evidence="8">
    <location>
        <begin position="972"/>
        <end position="994"/>
    </location>
</feature>
<dbReference type="GO" id="GO:0035556">
    <property type="term" value="P:intracellular signal transduction"/>
    <property type="evidence" value="ECO:0007669"/>
    <property type="project" value="InterPro"/>
</dbReference>
<feature type="transmembrane region" description="Helical" evidence="8">
    <location>
        <begin position="2511"/>
        <end position="2534"/>
    </location>
</feature>
<dbReference type="SUPFAM" id="SSF52540">
    <property type="entry name" value="P-loop containing nucleoside triphosphate hydrolases"/>
    <property type="match status" value="1"/>
</dbReference>
<evidence type="ECO:0000256" key="5">
    <source>
        <dbReference type="ARBA" id="ARBA00022989"/>
    </source>
</evidence>
<dbReference type="InterPro" id="IPR001711">
    <property type="entry name" value="PLipase_C_Pinositol-sp_Y"/>
</dbReference>
<gene>
    <name evidence="9" type="ORF">CTOB1V02_LOCUS2639</name>
</gene>
<feature type="region of interest" description="Disordered" evidence="7">
    <location>
        <begin position="65"/>
        <end position="103"/>
    </location>
</feature>
<comment type="subcellular location">
    <subcellularLocation>
        <location evidence="1">Membrane</location>
        <topology evidence="1">Multi-pass membrane protein</topology>
    </subcellularLocation>
</comment>
<evidence type="ECO:0000313" key="9">
    <source>
        <dbReference type="EMBL" id="CAD7224684.1"/>
    </source>
</evidence>
<feature type="region of interest" description="Disordered" evidence="7">
    <location>
        <begin position="187"/>
        <end position="270"/>
    </location>
</feature>
<keyword evidence="5 8" id="KW-1133">Transmembrane helix</keyword>
<feature type="compositionally biased region" description="Polar residues" evidence="7">
    <location>
        <begin position="2180"/>
        <end position="2202"/>
    </location>
</feature>
<dbReference type="Pfam" id="PF07690">
    <property type="entry name" value="MFS_1"/>
    <property type="match status" value="2"/>
</dbReference>
<dbReference type="PANTHER" id="PTHR23511:SF5">
    <property type="entry name" value="MAJOR FACILITATOR-TYPE TRANSPORTER HXNZ-RELATED"/>
    <property type="match status" value="1"/>
</dbReference>
<feature type="transmembrane region" description="Helical" evidence="8">
    <location>
        <begin position="2408"/>
        <end position="2427"/>
    </location>
</feature>
<dbReference type="PROSITE" id="PS50893">
    <property type="entry name" value="ABC_TRANSPORTER_2"/>
    <property type="match status" value="1"/>
</dbReference>
<feature type="transmembrane region" description="Helical" evidence="8">
    <location>
        <begin position="1716"/>
        <end position="1733"/>
    </location>
</feature>
<feature type="transmembrane region" description="Helical" evidence="8">
    <location>
        <begin position="1299"/>
        <end position="1326"/>
    </location>
</feature>
<organism evidence="9">
    <name type="scientific">Cyprideis torosa</name>
    <dbReference type="NCBI Taxonomy" id="163714"/>
    <lineage>
        <taxon>Eukaryota</taxon>
        <taxon>Metazoa</taxon>
        <taxon>Ecdysozoa</taxon>
        <taxon>Arthropoda</taxon>
        <taxon>Crustacea</taxon>
        <taxon>Oligostraca</taxon>
        <taxon>Ostracoda</taxon>
        <taxon>Podocopa</taxon>
        <taxon>Podocopida</taxon>
        <taxon>Cytherocopina</taxon>
        <taxon>Cytheroidea</taxon>
        <taxon>Cytherideidae</taxon>
        <taxon>Cyprideis</taxon>
    </lineage>
</organism>
<feature type="compositionally biased region" description="Basic and acidic residues" evidence="7">
    <location>
        <begin position="2163"/>
        <end position="2174"/>
    </location>
</feature>
<dbReference type="GO" id="GO:0006629">
    <property type="term" value="P:lipid metabolic process"/>
    <property type="evidence" value="ECO:0007669"/>
    <property type="project" value="InterPro"/>
</dbReference>
<evidence type="ECO:0000256" key="2">
    <source>
        <dbReference type="ARBA" id="ARBA00008335"/>
    </source>
</evidence>
<dbReference type="Gene3D" id="1.20.1250.20">
    <property type="entry name" value="MFS general substrate transporter like domains"/>
    <property type="match status" value="2"/>
</dbReference>
<dbReference type="GO" id="GO:0004435">
    <property type="term" value="F:phosphatidylinositol-4,5-bisphosphate phospholipase C activity"/>
    <property type="evidence" value="ECO:0007669"/>
    <property type="project" value="InterPro"/>
</dbReference>
<evidence type="ECO:0000256" key="7">
    <source>
        <dbReference type="SAM" id="MobiDB-lite"/>
    </source>
</evidence>
<dbReference type="SUPFAM" id="SSF103473">
    <property type="entry name" value="MFS general substrate transporter"/>
    <property type="match status" value="2"/>
</dbReference>
<feature type="transmembrane region" description="Helical" evidence="8">
    <location>
        <begin position="1062"/>
        <end position="1084"/>
    </location>
</feature>
<name>A0A7R8W4E1_9CRUS</name>